<dbReference type="AlphaFoldDB" id="A0A6I3WCZ1"/>
<keyword evidence="2 4" id="KW-0808">Transferase</keyword>
<dbReference type="PANTHER" id="PTHR43861:SF1">
    <property type="entry name" value="TRANS-ACONITATE 2-METHYLTRANSFERASE"/>
    <property type="match status" value="1"/>
</dbReference>
<dbReference type="CDD" id="cd02440">
    <property type="entry name" value="AdoMet_MTases"/>
    <property type="match status" value="1"/>
</dbReference>
<dbReference type="Pfam" id="PF13649">
    <property type="entry name" value="Methyltransf_25"/>
    <property type="match status" value="1"/>
</dbReference>
<dbReference type="InterPro" id="IPR041698">
    <property type="entry name" value="Methyltransf_25"/>
</dbReference>
<name>A0A6I3WCZ1_9PSED</name>
<gene>
    <name evidence="4" type="ORF">GNF76_15525</name>
</gene>
<dbReference type="SUPFAM" id="SSF53335">
    <property type="entry name" value="S-adenosyl-L-methionine-dependent methyltransferases"/>
    <property type="match status" value="1"/>
</dbReference>
<proteinExistence type="predicted"/>
<dbReference type="RefSeq" id="WP_155584027.1">
    <property type="nucleotide sequence ID" value="NZ_JBHSTH010000017.1"/>
</dbReference>
<dbReference type="GO" id="GO:0008168">
    <property type="term" value="F:methyltransferase activity"/>
    <property type="evidence" value="ECO:0007669"/>
    <property type="project" value="UniProtKB-KW"/>
</dbReference>
<evidence type="ECO:0000256" key="1">
    <source>
        <dbReference type="ARBA" id="ARBA00022603"/>
    </source>
</evidence>
<accession>A0A6I3WCZ1</accession>
<feature type="domain" description="Methyltransferase" evidence="3">
    <location>
        <begin position="60"/>
        <end position="151"/>
    </location>
</feature>
<dbReference type="GO" id="GO:0032259">
    <property type="term" value="P:methylation"/>
    <property type="evidence" value="ECO:0007669"/>
    <property type="project" value="UniProtKB-KW"/>
</dbReference>
<dbReference type="EMBL" id="WNNK01000012">
    <property type="protein sequence ID" value="MUF05764.1"/>
    <property type="molecule type" value="Genomic_DNA"/>
</dbReference>
<comment type="caution">
    <text evidence="4">The sequence shown here is derived from an EMBL/GenBank/DDBJ whole genome shotgun (WGS) entry which is preliminary data.</text>
</comment>
<dbReference type="Proteomes" id="UP000438196">
    <property type="component" value="Unassembled WGS sequence"/>
</dbReference>
<protein>
    <submittedName>
        <fullName evidence="4">Methyltransferase domain-containing protein</fullName>
    </submittedName>
</protein>
<organism evidence="4 5">
    <name type="scientific">Pseudomonas spelaei</name>
    <dbReference type="NCBI Taxonomy" id="1055469"/>
    <lineage>
        <taxon>Bacteria</taxon>
        <taxon>Pseudomonadati</taxon>
        <taxon>Pseudomonadota</taxon>
        <taxon>Gammaproteobacteria</taxon>
        <taxon>Pseudomonadales</taxon>
        <taxon>Pseudomonadaceae</taxon>
        <taxon>Pseudomonas</taxon>
    </lineage>
</organism>
<dbReference type="InterPro" id="IPR029063">
    <property type="entry name" value="SAM-dependent_MTases_sf"/>
</dbReference>
<evidence type="ECO:0000259" key="3">
    <source>
        <dbReference type="Pfam" id="PF13649"/>
    </source>
</evidence>
<dbReference type="PANTHER" id="PTHR43861">
    <property type="entry name" value="TRANS-ACONITATE 2-METHYLTRANSFERASE-RELATED"/>
    <property type="match status" value="1"/>
</dbReference>
<reference evidence="4 5" key="1">
    <citation type="submission" date="2019-11" db="EMBL/GenBank/DDBJ databases">
        <title>Pseudomonas karstica sp. nov. and Pseudomonas spelaei sp. nov. from karst caves.</title>
        <authorList>
            <person name="Zeman M."/>
        </authorList>
    </citation>
    <scope>NUCLEOTIDE SEQUENCE [LARGE SCALE GENOMIC DNA]</scope>
    <source>
        <strain evidence="4 5">CCM 7893</strain>
    </source>
</reference>
<sequence length="279" mass="31416">MSDYLHLNQANWDERAPLHAASKDYAAQRFVDNPDYISDVVRFDLPLLGDIKGLRTVHLQCHIGTDTLSLARKGADVIGLDFSPASLEQARELSKRAGATIQFVESDVYKASQALPKNSFDLVYTGIGALCWLPDIDTWARNVSELLKPGGRLFIREGHPMLWSIDETNEATLLCIELPYFERKEPLVWDDANTYVETEVDKPLKASVTHQWNHGLGEIITALLAHGLDITGLVEHQSVPWPAIPAQMTFSQDDGEWRLNEKPWRLPLSYTLQAVKRLS</sequence>
<keyword evidence="1 4" id="KW-0489">Methyltransferase</keyword>
<dbReference type="OrthoDB" id="8385759at2"/>
<evidence type="ECO:0000313" key="4">
    <source>
        <dbReference type="EMBL" id="MUF05764.1"/>
    </source>
</evidence>
<keyword evidence="5" id="KW-1185">Reference proteome</keyword>
<evidence type="ECO:0000256" key="2">
    <source>
        <dbReference type="ARBA" id="ARBA00022679"/>
    </source>
</evidence>
<evidence type="ECO:0000313" key="5">
    <source>
        <dbReference type="Proteomes" id="UP000438196"/>
    </source>
</evidence>
<dbReference type="Gene3D" id="3.40.50.150">
    <property type="entry name" value="Vaccinia Virus protein VP39"/>
    <property type="match status" value="1"/>
</dbReference>